<gene>
    <name evidence="4" type="ORF">SAMN05421869_103191</name>
</gene>
<dbReference type="InterPro" id="IPR025403">
    <property type="entry name" value="TgpA-like_C"/>
</dbReference>
<keyword evidence="2" id="KW-0812">Transmembrane</keyword>
<evidence type="ECO:0000313" key="5">
    <source>
        <dbReference type="Proteomes" id="UP000199202"/>
    </source>
</evidence>
<proteinExistence type="predicted"/>
<evidence type="ECO:0000259" key="3">
    <source>
        <dbReference type="Pfam" id="PF13559"/>
    </source>
</evidence>
<feature type="compositionally biased region" description="Low complexity" evidence="1">
    <location>
        <begin position="226"/>
        <end position="238"/>
    </location>
</feature>
<name>A0A1G8F348_9ACTN</name>
<feature type="transmembrane region" description="Helical" evidence="2">
    <location>
        <begin position="53"/>
        <end position="75"/>
    </location>
</feature>
<reference evidence="4 5" key="1">
    <citation type="submission" date="2016-10" db="EMBL/GenBank/DDBJ databases">
        <authorList>
            <person name="de Groot N.N."/>
        </authorList>
    </citation>
    <scope>NUCLEOTIDE SEQUENCE [LARGE SCALE GENOMIC DNA]</scope>
    <source>
        <strain evidence="4 5">CGMCC 4.6533</strain>
    </source>
</reference>
<dbReference type="EMBL" id="FNDJ01000003">
    <property type="protein sequence ID" value="SDH76531.1"/>
    <property type="molecule type" value="Genomic_DNA"/>
</dbReference>
<dbReference type="Pfam" id="PF13559">
    <property type="entry name" value="DUF4129"/>
    <property type="match status" value="1"/>
</dbReference>
<keyword evidence="2" id="KW-0472">Membrane</keyword>
<evidence type="ECO:0000313" key="4">
    <source>
        <dbReference type="EMBL" id="SDH76531.1"/>
    </source>
</evidence>
<feature type="domain" description="Protein-glutamine gamma-glutamyltransferase-like C-terminal" evidence="3">
    <location>
        <begin position="123"/>
        <end position="191"/>
    </location>
</feature>
<dbReference type="STRING" id="633440.SAMN05421869_103191"/>
<evidence type="ECO:0000256" key="2">
    <source>
        <dbReference type="SAM" id="Phobius"/>
    </source>
</evidence>
<dbReference type="AlphaFoldDB" id="A0A1G8F348"/>
<keyword evidence="5" id="KW-1185">Reference proteome</keyword>
<sequence length="250" mass="26160">MTGPVEREEAARQAAQELLKPIYDKEPLFDQIYRRVTQFLGDLVDTATGGGTAGGVIAAVVIVLIILGLVLLISWQLRRTARKRGLPTGGLFGERAMSAAEHRAAAARLAAESRWTEAIQERLRAIARDLEERALVDGMPGRTADELTREAAVALPGFTAELAAAARSFDDVTYGGTPGTRQAYETMTSLDERLRQARPVPLGAATPPGAWMPVGASAGLSGGASAGLPPGAGAWPGADPRRPPVDGGAS</sequence>
<protein>
    <recommendedName>
        <fullName evidence="3">Protein-glutamine gamma-glutamyltransferase-like C-terminal domain-containing protein</fullName>
    </recommendedName>
</protein>
<evidence type="ECO:0000256" key="1">
    <source>
        <dbReference type="SAM" id="MobiDB-lite"/>
    </source>
</evidence>
<feature type="region of interest" description="Disordered" evidence="1">
    <location>
        <begin position="222"/>
        <end position="250"/>
    </location>
</feature>
<organism evidence="4 5">
    <name type="scientific">Nonomuraea jiangxiensis</name>
    <dbReference type="NCBI Taxonomy" id="633440"/>
    <lineage>
        <taxon>Bacteria</taxon>
        <taxon>Bacillati</taxon>
        <taxon>Actinomycetota</taxon>
        <taxon>Actinomycetes</taxon>
        <taxon>Streptosporangiales</taxon>
        <taxon>Streptosporangiaceae</taxon>
        <taxon>Nonomuraea</taxon>
    </lineage>
</organism>
<keyword evidence="2" id="KW-1133">Transmembrane helix</keyword>
<dbReference type="Proteomes" id="UP000199202">
    <property type="component" value="Unassembled WGS sequence"/>
</dbReference>
<accession>A0A1G8F348</accession>